<dbReference type="AlphaFoldDB" id="F3KKW2"/>
<dbReference type="PATRIC" id="fig|886738.10.peg.1314"/>
<sequence length="105" mass="11876">MSWRKIPMKFPGTCIVCNEKIEVNEIGLWAKGLGVKHEKCAQINELQCIVCRGPAGCSKCEFQDVCDIQKVSQLCICKKCSEEKNSFDSYQKSLKKNFPLLNLNS</sequence>
<protein>
    <submittedName>
        <fullName evidence="1">Uncharacterized protein</fullName>
    </submittedName>
</protein>
<name>F3KKW2_9ARCH</name>
<organism evidence="1">
    <name type="scientific">Candidatus Nitrosarchaeum limnium SFB1</name>
    <dbReference type="NCBI Taxonomy" id="886738"/>
    <lineage>
        <taxon>Archaea</taxon>
        <taxon>Nitrososphaerota</taxon>
        <taxon>Nitrososphaeria</taxon>
        <taxon>Nitrosopumilales</taxon>
        <taxon>Nitrosopumilaceae</taxon>
        <taxon>Nitrosarchaeum</taxon>
    </lineage>
</organism>
<reference evidence="1" key="1">
    <citation type="journal article" date="2011" name="PLoS ONE">
        <title>Genome of a low-salinity ammonia-oxidizing archaeon determined by single-cell and metagenomic analysis.</title>
        <authorList>
            <person name="Blainey P.C."/>
            <person name="Mosier A.C."/>
            <person name="Potanina A."/>
            <person name="Francis C.A."/>
            <person name="Quake S.R."/>
        </authorList>
    </citation>
    <scope>NUCLEOTIDE SEQUENCE [LARGE SCALE GENOMIC DNA]</scope>
    <source>
        <strain evidence="1">SFB1</strain>
    </source>
</reference>
<comment type="caution">
    <text evidence="1">The sequence shown here is derived from an EMBL/GenBank/DDBJ whole genome shotgun (WGS) entry which is preliminary data.</text>
</comment>
<dbReference type="EMBL" id="AEGP01000043">
    <property type="protein sequence ID" value="EGG41963.1"/>
    <property type="molecule type" value="Genomic_DNA"/>
</dbReference>
<evidence type="ECO:0000313" key="1">
    <source>
        <dbReference type="EMBL" id="EGG41963.1"/>
    </source>
</evidence>
<gene>
    <name evidence="1" type="ORF">Nlim_1196</name>
</gene>
<dbReference type="HOGENOM" id="CLU_2257220_0_0_2"/>
<accession>F3KKW2</accession>
<dbReference type="STRING" id="886738.Nlim_1196"/>
<proteinExistence type="predicted"/>
<dbReference type="Proteomes" id="UP000004348">
    <property type="component" value="Chromosome"/>
</dbReference>